<feature type="compositionally biased region" description="Polar residues" evidence="1">
    <location>
        <begin position="175"/>
        <end position="189"/>
    </location>
</feature>
<name>A0A078B382_STYLE</name>
<sequence>MTERMKSQILLLGLNSTLRLNLQAQINILQAKSDVQANKKDHIFDLAEMYMEIFNCFITLVSRSLTQKLLNAVLCVILKSLGSFINKISLSNEVPIRTMSLKDQISNIRDYIPVDLQQQTQMKITELVGEIASYSRDFNNDVKFMIQKKMDQYFTKCDNNLRNILLSKLNGSQSGVSLDSNSLQNSAKSTPIGGKIMMSDQKVKDMFHIGPKKRNQTQRSQRLRQQAIENELTTTTPSENLNDDRDYSPNDVNMTMIKSDNEALSTPEPLPVNQFNEEQEQDPESQQKMKRQKNDDSRETFKQKSNNDLFGNLGEVNEKVAKNQDKNVPMVDHEENSEFSFNGQMNQTSSKSNKDLGKKSDEEGVIIKVDIEKEEKLRQFMNLDGGNDSIQFREDCSSFQYSNFMTQQVSQMENRVLYQKMVQNHQRGNRRHHRLQLASSQTTSTFNPNRNSNYNSRTNSIRGTPISTPKQTPTKRRNNMDNYYQPSNNSELQSYQPSTNLGRLTSPHQARRQNNQTRNTEMIQQQRPIQQSPNSRAQSNSFMMPSAPPQRRVQPIQNVQEEKKYTSVEDLF</sequence>
<proteinExistence type="predicted"/>
<feature type="region of interest" description="Disordered" evidence="1">
    <location>
        <begin position="230"/>
        <end position="253"/>
    </location>
</feature>
<evidence type="ECO:0000256" key="1">
    <source>
        <dbReference type="SAM" id="MobiDB-lite"/>
    </source>
</evidence>
<organism evidence="2 3">
    <name type="scientific">Stylonychia lemnae</name>
    <name type="common">Ciliate</name>
    <dbReference type="NCBI Taxonomy" id="5949"/>
    <lineage>
        <taxon>Eukaryota</taxon>
        <taxon>Sar</taxon>
        <taxon>Alveolata</taxon>
        <taxon>Ciliophora</taxon>
        <taxon>Intramacronucleata</taxon>
        <taxon>Spirotrichea</taxon>
        <taxon>Stichotrichia</taxon>
        <taxon>Sporadotrichida</taxon>
        <taxon>Oxytrichidae</taxon>
        <taxon>Stylonychinae</taxon>
        <taxon>Stylonychia</taxon>
    </lineage>
</organism>
<feature type="region of interest" description="Disordered" evidence="1">
    <location>
        <begin position="424"/>
        <end position="572"/>
    </location>
</feature>
<dbReference type="InParanoid" id="A0A078B382"/>
<reference evidence="2 3" key="1">
    <citation type="submission" date="2014-06" db="EMBL/GenBank/DDBJ databases">
        <authorList>
            <person name="Swart Estienne"/>
        </authorList>
    </citation>
    <scope>NUCLEOTIDE SEQUENCE [LARGE SCALE GENOMIC DNA]</scope>
    <source>
        <strain evidence="2 3">130c</strain>
    </source>
</reference>
<dbReference type="AlphaFoldDB" id="A0A078B382"/>
<feature type="region of interest" description="Disordered" evidence="1">
    <location>
        <begin position="175"/>
        <end position="196"/>
    </location>
</feature>
<feature type="compositionally biased region" description="Polar residues" evidence="1">
    <location>
        <begin position="480"/>
        <end position="543"/>
    </location>
</feature>
<keyword evidence="3" id="KW-1185">Reference proteome</keyword>
<accession>A0A078B382</accession>
<dbReference type="EMBL" id="CCKQ01017003">
    <property type="protein sequence ID" value="CDW88889.1"/>
    <property type="molecule type" value="Genomic_DNA"/>
</dbReference>
<feature type="compositionally biased region" description="Polar residues" evidence="1">
    <location>
        <begin position="230"/>
        <end position="240"/>
    </location>
</feature>
<evidence type="ECO:0000313" key="3">
    <source>
        <dbReference type="Proteomes" id="UP000039865"/>
    </source>
</evidence>
<feature type="compositionally biased region" description="Basic and acidic residues" evidence="1">
    <location>
        <begin position="560"/>
        <end position="572"/>
    </location>
</feature>
<feature type="compositionally biased region" description="Low complexity" evidence="1">
    <location>
        <begin position="447"/>
        <end position="462"/>
    </location>
</feature>
<protein>
    <submittedName>
        <fullName evidence="2">Uncharacterized protein</fullName>
    </submittedName>
</protein>
<dbReference type="Proteomes" id="UP000039865">
    <property type="component" value="Unassembled WGS sequence"/>
</dbReference>
<feature type="compositionally biased region" description="Basic and acidic residues" evidence="1">
    <location>
        <begin position="292"/>
        <end position="302"/>
    </location>
</feature>
<feature type="region of interest" description="Disordered" evidence="1">
    <location>
        <begin position="276"/>
        <end position="312"/>
    </location>
</feature>
<evidence type="ECO:0000313" key="2">
    <source>
        <dbReference type="EMBL" id="CDW88889.1"/>
    </source>
</evidence>
<gene>
    <name evidence="2" type="primary">Contig13649.g14554</name>
    <name evidence="2" type="ORF">STYLEM_18014</name>
</gene>